<keyword evidence="4" id="KW-0969">Cilium</keyword>
<feature type="compositionally biased region" description="Polar residues" evidence="3">
    <location>
        <begin position="125"/>
        <end position="138"/>
    </location>
</feature>
<feature type="compositionally biased region" description="Low complexity" evidence="3">
    <location>
        <begin position="1"/>
        <end position="24"/>
    </location>
</feature>
<dbReference type="InterPro" id="IPR005648">
    <property type="entry name" value="FlgD"/>
</dbReference>
<evidence type="ECO:0000313" key="4">
    <source>
        <dbReference type="EMBL" id="MDQ0203776.1"/>
    </source>
</evidence>
<organism evidence="4 5">
    <name type="scientific">Pectinatus haikarae</name>
    <dbReference type="NCBI Taxonomy" id="349096"/>
    <lineage>
        <taxon>Bacteria</taxon>
        <taxon>Bacillati</taxon>
        <taxon>Bacillota</taxon>
        <taxon>Negativicutes</taxon>
        <taxon>Selenomonadales</taxon>
        <taxon>Selenomonadaceae</taxon>
        <taxon>Pectinatus</taxon>
    </lineage>
</organism>
<feature type="region of interest" description="Disordered" evidence="3">
    <location>
        <begin position="107"/>
        <end position="141"/>
    </location>
</feature>
<comment type="similarity">
    <text evidence="1">Belongs to the FlgD family.</text>
</comment>
<dbReference type="RefSeq" id="WP_307223895.1">
    <property type="nucleotide sequence ID" value="NZ_CP116940.1"/>
</dbReference>
<proteinExistence type="inferred from homology"/>
<dbReference type="Pfam" id="PF03963">
    <property type="entry name" value="FlgD"/>
    <property type="match status" value="1"/>
</dbReference>
<evidence type="ECO:0000256" key="3">
    <source>
        <dbReference type="SAM" id="MobiDB-lite"/>
    </source>
</evidence>
<dbReference type="EMBL" id="JAUSUE010000009">
    <property type="protein sequence ID" value="MDQ0203776.1"/>
    <property type="molecule type" value="Genomic_DNA"/>
</dbReference>
<name>A0ABT9Y8B8_9FIRM</name>
<comment type="caution">
    <text evidence="4">The sequence shown here is derived from an EMBL/GenBank/DDBJ whole genome shotgun (WGS) entry which is preliminary data.</text>
</comment>
<evidence type="ECO:0000256" key="2">
    <source>
        <dbReference type="ARBA" id="ARBA00022795"/>
    </source>
</evidence>
<feature type="compositionally biased region" description="Low complexity" evidence="3">
    <location>
        <begin position="107"/>
        <end position="120"/>
    </location>
</feature>
<feature type="region of interest" description="Disordered" evidence="3">
    <location>
        <begin position="1"/>
        <end position="25"/>
    </location>
</feature>
<gene>
    <name evidence="4" type="ORF">J2S01_001495</name>
</gene>
<reference evidence="4 5" key="1">
    <citation type="submission" date="2023-07" db="EMBL/GenBank/DDBJ databases">
        <title>Genomic Encyclopedia of Type Strains, Phase IV (KMG-IV): sequencing the most valuable type-strain genomes for metagenomic binning, comparative biology and taxonomic classification.</title>
        <authorList>
            <person name="Goeker M."/>
        </authorList>
    </citation>
    <scope>NUCLEOTIDE SEQUENCE [LARGE SCALE GENOMIC DNA]</scope>
    <source>
        <strain evidence="4 5">DSM 16980</strain>
    </source>
</reference>
<evidence type="ECO:0000313" key="5">
    <source>
        <dbReference type="Proteomes" id="UP001239167"/>
    </source>
</evidence>
<sequence length="164" mass="16845">MATSAVSSTTGTTTSTSSTSSSSSLDTLANEDTFMQLLVAQMKNQDPLNPMDGTEYVSQLSQLTSTEQISKMATAMSTMSSVVDNLNTSVVTGQLSSMIGKTVEWETSSTVTGSDGTSTTEKVQHTGTAQSVSISDGTPSLIVKEGNSTTTVSVSSLTSISDAS</sequence>
<keyword evidence="2" id="KW-1005">Bacterial flagellum biogenesis</keyword>
<dbReference type="Proteomes" id="UP001239167">
    <property type="component" value="Unassembled WGS sequence"/>
</dbReference>
<evidence type="ECO:0000256" key="1">
    <source>
        <dbReference type="ARBA" id="ARBA00010577"/>
    </source>
</evidence>
<protein>
    <submittedName>
        <fullName evidence="4">Flagellar basal-body rod modification protein FlgD</fullName>
    </submittedName>
</protein>
<keyword evidence="5" id="KW-1185">Reference proteome</keyword>
<keyword evidence="4" id="KW-0282">Flagellum</keyword>
<keyword evidence="4" id="KW-0966">Cell projection</keyword>
<accession>A0ABT9Y8B8</accession>